<dbReference type="Pfam" id="PF07963">
    <property type="entry name" value="N_methyl"/>
    <property type="match status" value="1"/>
</dbReference>
<feature type="transmembrane region" description="Helical" evidence="2">
    <location>
        <begin position="12"/>
        <end position="33"/>
    </location>
</feature>
<dbReference type="PRINTS" id="PR00813">
    <property type="entry name" value="BCTERIALGSPG"/>
</dbReference>
<comment type="caution">
    <text evidence="3">The sequence shown here is derived from an EMBL/GenBank/DDBJ whole genome shotgun (WGS) entry which is preliminary data.</text>
</comment>
<dbReference type="EMBL" id="BAAAFR010000001">
    <property type="protein sequence ID" value="GAA0308448.1"/>
    <property type="molecule type" value="Genomic_DNA"/>
</dbReference>
<keyword evidence="2" id="KW-0472">Membrane</keyword>
<dbReference type="PANTHER" id="PTHR30093:SF47">
    <property type="entry name" value="TYPE IV PILUS NON-CORE MINOR PILIN PILE"/>
    <property type="match status" value="1"/>
</dbReference>
<dbReference type="PANTHER" id="PTHR30093">
    <property type="entry name" value="GENERAL SECRETION PATHWAY PROTEIN G"/>
    <property type="match status" value="1"/>
</dbReference>
<gene>
    <name evidence="3" type="ORF">GCM10009129_01950</name>
</gene>
<dbReference type="Proteomes" id="UP001501787">
    <property type="component" value="Unassembled WGS sequence"/>
</dbReference>
<dbReference type="Pfam" id="PF16732">
    <property type="entry name" value="ComP_DUS"/>
    <property type="match status" value="1"/>
</dbReference>
<proteinExistence type="predicted"/>
<dbReference type="PROSITE" id="PS00409">
    <property type="entry name" value="PROKAR_NTER_METHYL"/>
    <property type="match status" value="1"/>
</dbReference>
<dbReference type="InterPro" id="IPR000983">
    <property type="entry name" value="Bac_GSPG_pilin"/>
</dbReference>
<evidence type="ECO:0000256" key="1">
    <source>
        <dbReference type="ARBA" id="ARBA00022481"/>
    </source>
</evidence>
<dbReference type="NCBIfam" id="TIGR02532">
    <property type="entry name" value="IV_pilin_GFxxxE"/>
    <property type="match status" value="1"/>
</dbReference>
<name>A0ABN0VKM3_9GAMM</name>
<keyword evidence="4" id="KW-1185">Reference proteome</keyword>
<accession>A0ABN0VKM3</accession>
<reference evidence="3 4" key="1">
    <citation type="journal article" date="2019" name="Int. J. Syst. Evol. Microbiol.">
        <title>The Global Catalogue of Microorganisms (GCM) 10K type strain sequencing project: providing services to taxonomists for standard genome sequencing and annotation.</title>
        <authorList>
            <consortium name="The Broad Institute Genomics Platform"/>
            <consortium name="The Broad Institute Genome Sequencing Center for Infectious Disease"/>
            <person name="Wu L."/>
            <person name="Ma J."/>
        </authorList>
    </citation>
    <scope>NUCLEOTIDE SEQUENCE [LARGE SCALE GENOMIC DNA]</scope>
    <source>
        <strain evidence="3 4">JCM 16343</strain>
    </source>
</reference>
<dbReference type="InterPro" id="IPR045584">
    <property type="entry name" value="Pilin-like"/>
</dbReference>
<dbReference type="InterPro" id="IPR012902">
    <property type="entry name" value="N_methyl_site"/>
</dbReference>
<dbReference type="Gene3D" id="3.30.700.10">
    <property type="entry name" value="Glycoprotein, Type 4 Pilin"/>
    <property type="match status" value="1"/>
</dbReference>
<keyword evidence="2" id="KW-0812">Transmembrane</keyword>
<sequence length="141" mass="15404">MVMKIDYQKSSGFTLIELMIVVAVIGILAAIAYPNYQNYAIKTKRADMMSEMQNIAQQIERQKLSLGKYSSVVTTGLTGNYPRQSTALYNVTLSNPLNKDWTVTAAPIVGKQMAGDGTLTLDSKGVKCRGTVCGTGDEWKN</sequence>
<evidence type="ECO:0000256" key="2">
    <source>
        <dbReference type="SAM" id="Phobius"/>
    </source>
</evidence>
<dbReference type="InterPro" id="IPR031982">
    <property type="entry name" value="PilE-like"/>
</dbReference>
<dbReference type="SUPFAM" id="SSF54523">
    <property type="entry name" value="Pili subunits"/>
    <property type="match status" value="1"/>
</dbReference>
<protein>
    <submittedName>
        <fullName evidence="3">Type IV pilin protein</fullName>
    </submittedName>
</protein>
<organism evidence="3 4">
    <name type="scientific">Psychrobacter aestuarii</name>
    <dbReference type="NCBI Taxonomy" id="556327"/>
    <lineage>
        <taxon>Bacteria</taxon>
        <taxon>Pseudomonadati</taxon>
        <taxon>Pseudomonadota</taxon>
        <taxon>Gammaproteobacteria</taxon>
        <taxon>Moraxellales</taxon>
        <taxon>Moraxellaceae</taxon>
        <taxon>Psychrobacter</taxon>
    </lineage>
</organism>
<keyword evidence="1" id="KW-0488">Methylation</keyword>
<evidence type="ECO:0000313" key="4">
    <source>
        <dbReference type="Proteomes" id="UP001501787"/>
    </source>
</evidence>
<keyword evidence="2" id="KW-1133">Transmembrane helix</keyword>
<evidence type="ECO:0000313" key="3">
    <source>
        <dbReference type="EMBL" id="GAA0308448.1"/>
    </source>
</evidence>